<name>X0V237_9ZZZZ</name>
<protein>
    <submittedName>
        <fullName evidence="2">Uncharacterized protein</fullName>
    </submittedName>
</protein>
<organism evidence="2">
    <name type="scientific">marine sediment metagenome</name>
    <dbReference type="NCBI Taxonomy" id="412755"/>
    <lineage>
        <taxon>unclassified sequences</taxon>
        <taxon>metagenomes</taxon>
        <taxon>ecological metagenomes</taxon>
    </lineage>
</organism>
<dbReference type="EMBL" id="BARS01020865">
    <property type="protein sequence ID" value="GAG12169.1"/>
    <property type="molecule type" value="Genomic_DNA"/>
</dbReference>
<feature type="non-terminal residue" evidence="2">
    <location>
        <position position="76"/>
    </location>
</feature>
<evidence type="ECO:0000256" key="1">
    <source>
        <dbReference type="SAM" id="MobiDB-lite"/>
    </source>
</evidence>
<accession>X0V237</accession>
<feature type="compositionally biased region" description="Acidic residues" evidence="1">
    <location>
        <begin position="17"/>
        <end position="26"/>
    </location>
</feature>
<gene>
    <name evidence="2" type="ORF">S01H1_33596</name>
</gene>
<feature type="compositionally biased region" description="Basic and acidic residues" evidence="1">
    <location>
        <begin position="27"/>
        <end position="39"/>
    </location>
</feature>
<feature type="region of interest" description="Disordered" evidence="1">
    <location>
        <begin position="17"/>
        <end position="39"/>
    </location>
</feature>
<comment type="caution">
    <text evidence="2">The sequence shown here is derived from an EMBL/GenBank/DDBJ whole genome shotgun (WGS) entry which is preliminary data.</text>
</comment>
<sequence>MANERCPRCFSRISEFDTGESSDWTDDPIKTPKGEAGDDYKGFTDIKPIHIQELQTLRAQQEIDVGIEEEDRTTFT</sequence>
<dbReference type="AlphaFoldDB" id="X0V237"/>
<proteinExistence type="predicted"/>
<reference evidence="2" key="1">
    <citation type="journal article" date="2014" name="Front. Microbiol.">
        <title>High frequency of phylogenetically diverse reductive dehalogenase-homologous genes in deep subseafloor sedimentary metagenomes.</title>
        <authorList>
            <person name="Kawai M."/>
            <person name="Futagami T."/>
            <person name="Toyoda A."/>
            <person name="Takaki Y."/>
            <person name="Nishi S."/>
            <person name="Hori S."/>
            <person name="Arai W."/>
            <person name="Tsubouchi T."/>
            <person name="Morono Y."/>
            <person name="Uchiyama I."/>
            <person name="Ito T."/>
            <person name="Fujiyama A."/>
            <person name="Inagaki F."/>
            <person name="Takami H."/>
        </authorList>
    </citation>
    <scope>NUCLEOTIDE SEQUENCE</scope>
    <source>
        <strain evidence="2">Expedition CK06-06</strain>
    </source>
</reference>
<evidence type="ECO:0000313" key="2">
    <source>
        <dbReference type="EMBL" id="GAG12169.1"/>
    </source>
</evidence>